<accession>A0A2G6E9V4</accession>
<dbReference type="EMBL" id="PDPS01000021">
    <property type="protein sequence ID" value="PID58873.1"/>
    <property type="molecule type" value="Genomic_DNA"/>
</dbReference>
<gene>
    <name evidence="1" type="ORF">CSB45_02415</name>
</gene>
<comment type="caution">
    <text evidence="1">The sequence shown here is derived from an EMBL/GenBank/DDBJ whole genome shotgun (WGS) entry which is preliminary data.</text>
</comment>
<protein>
    <submittedName>
        <fullName evidence="1">Uncharacterized protein</fullName>
    </submittedName>
</protein>
<name>A0A2G6E9V4_9BACT</name>
<organism evidence="1 2">
    <name type="scientific">candidate division KSB3 bacterium</name>
    <dbReference type="NCBI Taxonomy" id="2044937"/>
    <lineage>
        <taxon>Bacteria</taxon>
        <taxon>candidate division KSB3</taxon>
    </lineage>
</organism>
<dbReference type="Proteomes" id="UP000229740">
    <property type="component" value="Unassembled WGS sequence"/>
</dbReference>
<dbReference type="AlphaFoldDB" id="A0A2G6E9V4"/>
<proteinExistence type="predicted"/>
<evidence type="ECO:0000313" key="1">
    <source>
        <dbReference type="EMBL" id="PID58873.1"/>
    </source>
</evidence>
<evidence type="ECO:0000313" key="2">
    <source>
        <dbReference type="Proteomes" id="UP000229740"/>
    </source>
</evidence>
<reference evidence="1 2" key="1">
    <citation type="submission" date="2017-10" db="EMBL/GenBank/DDBJ databases">
        <title>Novel microbial diversity and functional potential in the marine mammal oral microbiome.</title>
        <authorList>
            <person name="Dudek N.K."/>
            <person name="Sun C.L."/>
            <person name="Burstein D."/>
            <person name="Kantor R.S."/>
            <person name="Aliaga Goltsman D.S."/>
            <person name="Bik E.M."/>
            <person name="Thomas B.C."/>
            <person name="Banfield J.F."/>
            <person name="Relman D.A."/>
        </authorList>
    </citation>
    <scope>NUCLEOTIDE SEQUENCE [LARGE SCALE GENOMIC DNA]</scope>
    <source>
        <strain evidence="1">DOLZORAL124_49_17</strain>
    </source>
</reference>
<sequence length="196" mass="23378">MMRFSRCWADCTKQHPGQGYDRKAFEIFEHRQRRVFLEQMGKTGTRRFAGVPNKLRQREEQLGIQLDQMQHNLSDELARPRQTLERVTELERRITALKGEERTLRSTLQSRCPEYYALRFPQPIDLNELRSRTLRPDELMLAYHVMSENTILWLIGTQQTQMYLLPIGRIRHSTTSRGYAPRHAVRLYRQHGRARV</sequence>